<keyword evidence="1 2" id="KW-0732">Signal</keyword>
<dbReference type="RefSeq" id="WP_261734621.1">
    <property type="nucleotide sequence ID" value="NZ_JAODOQ010000001.1"/>
</dbReference>
<evidence type="ECO:0000256" key="2">
    <source>
        <dbReference type="SAM" id="SignalP"/>
    </source>
</evidence>
<proteinExistence type="predicted"/>
<organism evidence="4 5">
    <name type="scientific">Shewanella phaeophyticola</name>
    <dbReference type="NCBI Taxonomy" id="2978345"/>
    <lineage>
        <taxon>Bacteria</taxon>
        <taxon>Pseudomonadati</taxon>
        <taxon>Pseudomonadota</taxon>
        <taxon>Gammaproteobacteria</taxon>
        <taxon>Alteromonadales</taxon>
        <taxon>Shewanellaceae</taxon>
        <taxon>Shewanella</taxon>
    </lineage>
</organism>
<dbReference type="EMBL" id="JAODOQ010000001">
    <property type="protein sequence ID" value="MCT8988541.1"/>
    <property type="molecule type" value="Genomic_DNA"/>
</dbReference>
<gene>
    <name evidence="4" type="ORF">N4T56_21420</name>
</gene>
<dbReference type="PANTHER" id="PTHR35038">
    <property type="entry name" value="DISSIMILATORY SULFITE REDUCTASE SIRA"/>
    <property type="match status" value="1"/>
</dbReference>
<reference evidence="4" key="1">
    <citation type="submission" date="2022-09" db="EMBL/GenBank/DDBJ databases">
        <title>Shewanella sp. KJ10-1 sp.nov, isolated from marine algae.</title>
        <authorList>
            <person name="Butt M."/>
            <person name="Lee J.K."/>
            <person name="Kim J.M."/>
            <person name="Choi D.G."/>
        </authorList>
    </citation>
    <scope>NUCLEOTIDE SEQUENCE</scope>
    <source>
        <strain evidence="4">KJ10-1</strain>
    </source>
</reference>
<dbReference type="Proteomes" id="UP001431192">
    <property type="component" value="Unassembled WGS sequence"/>
</dbReference>
<evidence type="ECO:0000256" key="1">
    <source>
        <dbReference type="ARBA" id="ARBA00022729"/>
    </source>
</evidence>
<feature type="chain" id="PRO_5045839348" evidence="2">
    <location>
        <begin position="27"/>
        <end position="621"/>
    </location>
</feature>
<sequence>MMKIFSFIAISALFALFATVTLNANAQWDDDKGCMSCHNGIEQFSQVAGMADLTCVDCHNGDGEATDIEAAHANMWANPTDLRVIDETCGSCHSDEVDNAKTSLHATMAGMISGTRYNFASQGRESIYATYDVKALKTGREGTVESLTQIPSYDPTKPESNTNSPGDDYLRNQCLRCHIWSDGHQRDGDYRASGCAACHVEYSNAGTYEGGDKAIDKTQKDRPRKHQLTKKMTVHQCQHCHNRGGRTGVSYKGMMESDGYGTPYTEDGDKQGKLHGKHYNFLEADLHYDAGMSCIDCHTKNEMHGDGYLYTKKEHALEVRCESCHGTPTTEATLKTSRDNPMNNLKRVGKKVTLTTKNDGKKLDVPQLKDKKLSEEGYVAMVKIASHMEKMECSTCHAAWAPQCYGCHAKQDVGKPNGDWLEGTGDDLSKQGNKGNLAKNAFSWSESRSYVRWETPALGINHRGKVSTFVPGCQVFLTQVDGKKSIVSNKTYTTVDGTSGISHNPIQPHTMSKKSRTCEECHTNPKVLGLGSGVYDINRNFPDGKAPIDFELERFVDENGKQLQSTSHEGARPFNKQEMDRISRVGSCLACHGSDEIGATGKAPDDVTHNKVLRKLAEKEQ</sequence>
<name>A0ABT2PA59_9GAMM</name>
<dbReference type="PANTHER" id="PTHR35038:SF8">
    <property type="entry name" value="C-TYPE POLYHEME CYTOCHROME OMCC"/>
    <property type="match status" value="1"/>
</dbReference>
<dbReference type="SUPFAM" id="SSF48695">
    <property type="entry name" value="Multiheme cytochromes"/>
    <property type="match status" value="1"/>
</dbReference>
<accession>A0ABT2PA59</accession>
<keyword evidence="5" id="KW-1185">Reference proteome</keyword>
<dbReference type="InterPro" id="IPR036280">
    <property type="entry name" value="Multihaem_cyt_sf"/>
</dbReference>
<evidence type="ECO:0000313" key="4">
    <source>
        <dbReference type="EMBL" id="MCT8988541.1"/>
    </source>
</evidence>
<dbReference type="Gene3D" id="1.10.1130.10">
    <property type="entry name" value="Flavocytochrome C3, Chain A"/>
    <property type="match status" value="2"/>
</dbReference>
<protein>
    <submittedName>
        <fullName evidence="4">Cytochrome c3 family protein</fullName>
    </submittedName>
</protein>
<feature type="domain" description="Cytochrome c-552/4" evidence="3">
    <location>
        <begin position="236"/>
        <end position="326"/>
    </location>
</feature>
<dbReference type="InterPro" id="IPR023155">
    <property type="entry name" value="Cyt_c-552/4"/>
</dbReference>
<dbReference type="InterPro" id="IPR051829">
    <property type="entry name" value="Multiheme_Cytochr_ET"/>
</dbReference>
<comment type="caution">
    <text evidence="4">The sequence shown here is derived from an EMBL/GenBank/DDBJ whole genome shotgun (WGS) entry which is preliminary data.</text>
</comment>
<evidence type="ECO:0000313" key="5">
    <source>
        <dbReference type="Proteomes" id="UP001431192"/>
    </source>
</evidence>
<dbReference type="Pfam" id="PF13435">
    <property type="entry name" value="Cytochrome_C554"/>
    <property type="match status" value="1"/>
</dbReference>
<evidence type="ECO:0000259" key="3">
    <source>
        <dbReference type="Pfam" id="PF13435"/>
    </source>
</evidence>
<feature type="signal peptide" evidence="2">
    <location>
        <begin position="1"/>
        <end position="26"/>
    </location>
</feature>